<evidence type="ECO:0000313" key="3">
    <source>
        <dbReference type="Proteomes" id="UP001151760"/>
    </source>
</evidence>
<proteinExistence type="predicted"/>
<reference evidence="2" key="2">
    <citation type="submission" date="2022-01" db="EMBL/GenBank/DDBJ databases">
        <authorList>
            <person name="Yamashiro T."/>
            <person name="Shiraishi A."/>
            <person name="Satake H."/>
            <person name="Nakayama K."/>
        </authorList>
    </citation>
    <scope>NUCLEOTIDE SEQUENCE</scope>
</reference>
<sequence>MKDDGGATGWLRRQWFGGRWGWFGLGALVVVACGVRCGGGVTEGCGSGMSSGALGGEFGFYSGSYRSDDEEKIWDLPEKLTGKLFRRTPTVVGGGAVVAAGNGGERSDEDVCYVFVKNE</sequence>
<dbReference type="Proteomes" id="UP001151760">
    <property type="component" value="Unassembled WGS sequence"/>
</dbReference>
<evidence type="ECO:0000256" key="1">
    <source>
        <dbReference type="SAM" id="Phobius"/>
    </source>
</evidence>
<evidence type="ECO:0000313" key="2">
    <source>
        <dbReference type="EMBL" id="GJT53785.1"/>
    </source>
</evidence>
<reference evidence="2" key="1">
    <citation type="journal article" date="2022" name="Int. J. Mol. Sci.">
        <title>Draft Genome of Tanacetum Coccineum: Genomic Comparison of Closely Related Tanacetum-Family Plants.</title>
        <authorList>
            <person name="Yamashiro T."/>
            <person name="Shiraishi A."/>
            <person name="Nakayama K."/>
            <person name="Satake H."/>
        </authorList>
    </citation>
    <scope>NUCLEOTIDE SEQUENCE</scope>
</reference>
<comment type="caution">
    <text evidence="2">The sequence shown here is derived from an EMBL/GenBank/DDBJ whole genome shotgun (WGS) entry which is preliminary data.</text>
</comment>
<keyword evidence="1" id="KW-0472">Membrane</keyword>
<feature type="transmembrane region" description="Helical" evidence="1">
    <location>
        <begin position="20"/>
        <end position="39"/>
    </location>
</feature>
<keyword evidence="1" id="KW-0812">Transmembrane</keyword>
<protein>
    <submittedName>
        <fullName evidence="2">Uncharacterized protein</fullName>
    </submittedName>
</protein>
<organism evidence="2 3">
    <name type="scientific">Tanacetum coccineum</name>
    <dbReference type="NCBI Taxonomy" id="301880"/>
    <lineage>
        <taxon>Eukaryota</taxon>
        <taxon>Viridiplantae</taxon>
        <taxon>Streptophyta</taxon>
        <taxon>Embryophyta</taxon>
        <taxon>Tracheophyta</taxon>
        <taxon>Spermatophyta</taxon>
        <taxon>Magnoliopsida</taxon>
        <taxon>eudicotyledons</taxon>
        <taxon>Gunneridae</taxon>
        <taxon>Pentapetalae</taxon>
        <taxon>asterids</taxon>
        <taxon>campanulids</taxon>
        <taxon>Asterales</taxon>
        <taxon>Asteraceae</taxon>
        <taxon>Asteroideae</taxon>
        <taxon>Anthemideae</taxon>
        <taxon>Anthemidinae</taxon>
        <taxon>Tanacetum</taxon>
    </lineage>
</organism>
<keyword evidence="1" id="KW-1133">Transmembrane helix</keyword>
<dbReference type="EMBL" id="BQNB010016618">
    <property type="protein sequence ID" value="GJT53785.1"/>
    <property type="molecule type" value="Genomic_DNA"/>
</dbReference>
<dbReference type="PROSITE" id="PS51257">
    <property type="entry name" value="PROKAR_LIPOPROTEIN"/>
    <property type="match status" value="1"/>
</dbReference>
<gene>
    <name evidence="2" type="ORF">Tco_0988839</name>
</gene>
<name>A0ABQ5ES30_9ASTR</name>
<keyword evidence="3" id="KW-1185">Reference proteome</keyword>
<accession>A0ABQ5ES30</accession>